<dbReference type="Proteomes" id="UP000095192">
    <property type="component" value="Unassembled WGS sequence"/>
</dbReference>
<proteinExistence type="predicted"/>
<organism evidence="2 3">
    <name type="scientific">Cyclospora cayetanensis</name>
    <dbReference type="NCBI Taxonomy" id="88456"/>
    <lineage>
        <taxon>Eukaryota</taxon>
        <taxon>Sar</taxon>
        <taxon>Alveolata</taxon>
        <taxon>Apicomplexa</taxon>
        <taxon>Conoidasida</taxon>
        <taxon>Coccidia</taxon>
        <taxon>Eucoccidiorida</taxon>
        <taxon>Eimeriorina</taxon>
        <taxon>Eimeriidae</taxon>
        <taxon>Cyclospora</taxon>
    </lineage>
</organism>
<dbReference type="InParanoid" id="A0A1D3D7E5"/>
<evidence type="ECO:0000313" key="2">
    <source>
        <dbReference type="EMBL" id="OEH79340.1"/>
    </source>
</evidence>
<accession>A0A1D3D7E5</accession>
<evidence type="ECO:0000313" key="3">
    <source>
        <dbReference type="Proteomes" id="UP000095192"/>
    </source>
</evidence>
<comment type="caution">
    <text evidence="2">The sequence shown here is derived from an EMBL/GenBank/DDBJ whole genome shotgun (WGS) entry which is preliminary data.</text>
</comment>
<evidence type="ECO:0000256" key="1">
    <source>
        <dbReference type="SAM" id="SignalP"/>
    </source>
</evidence>
<feature type="chain" id="PRO_5008914214" description="Secreted protein" evidence="1">
    <location>
        <begin position="17"/>
        <end position="87"/>
    </location>
</feature>
<dbReference type="AlphaFoldDB" id="A0A1D3D7E5"/>
<feature type="signal peptide" evidence="1">
    <location>
        <begin position="1"/>
        <end position="16"/>
    </location>
</feature>
<evidence type="ECO:0008006" key="4">
    <source>
        <dbReference type="Google" id="ProtNLM"/>
    </source>
</evidence>
<dbReference type="EMBL" id="JROU02000420">
    <property type="protein sequence ID" value="OEH79340.1"/>
    <property type="molecule type" value="Genomic_DNA"/>
</dbReference>
<dbReference type="VEuPathDB" id="ToxoDB:cyc_01718"/>
<protein>
    <recommendedName>
        <fullName evidence="4">Secreted protein</fullName>
    </recommendedName>
</protein>
<name>A0A1D3D7E5_9EIME</name>
<keyword evidence="3" id="KW-1185">Reference proteome</keyword>
<sequence>MTVLLHLSVWWHLVLCFFGEVFQMVILELHSTRYYFALLTAGTSAAPRSLLPTRARDAVRQRDDEFLTQERHSDRYAKSARIHGDRG</sequence>
<keyword evidence="1" id="KW-0732">Signal</keyword>
<reference evidence="2 3" key="1">
    <citation type="journal article" date="2016" name="BMC Genomics">
        <title>Comparative genomics reveals Cyclospora cayetanensis possesses coccidia-like metabolism and invasion components but unique surface antigens.</title>
        <authorList>
            <person name="Liu S."/>
            <person name="Wang L."/>
            <person name="Zheng H."/>
            <person name="Xu Z."/>
            <person name="Roellig D.M."/>
            <person name="Li N."/>
            <person name="Frace M.A."/>
            <person name="Tang K."/>
            <person name="Arrowood M.J."/>
            <person name="Moss D.M."/>
            <person name="Zhang L."/>
            <person name="Feng Y."/>
            <person name="Xiao L."/>
        </authorList>
    </citation>
    <scope>NUCLEOTIDE SEQUENCE [LARGE SCALE GENOMIC DNA]</scope>
    <source>
        <strain evidence="2 3">CHN_HEN01</strain>
    </source>
</reference>
<gene>
    <name evidence="2" type="ORF">cyc_01718</name>
</gene>